<comment type="caution">
    <text evidence="1">The sequence shown here is derived from an EMBL/GenBank/DDBJ whole genome shotgun (WGS) entry which is preliminary data.</text>
</comment>
<protein>
    <recommendedName>
        <fullName evidence="5">Lipocalin-like domain-containing protein</fullName>
    </recommendedName>
</protein>
<dbReference type="PROSITE" id="PS51257">
    <property type="entry name" value="PROKAR_LIPOPROTEIN"/>
    <property type="match status" value="1"/>
</dbReference>
<evidence type="ECO:0000313" key="2">
    <source>
        <dbReference type="EMBL" id="OTQ09410.1"/>
    </source>
</evidence>
<evidence type="ECO:0000313" key="1">
    <source>
        <dbReference type="EMBL" id="OTP98329.1"/>
    </source>
</evidence>
<name>A0A242NEW6_9GAMM</name>
<evidence type="ECO:0008006" key="5">
    <source>
        <dbReference type="Google" id="ProtNLM"/>
    </source>
</evidence>
<sequence length="155" mass="17943">MKRIVLLGLACFVLFGCGEKKVTEEMLVGNWECTKTEQTAKWKNGTFQDFGEVISEKVLITYKKYDGMLMKGSGDDISKGNWITVSSTVAMQDVKNLGISESFRHYTSSKFEYISDKEYKYTKFIEIVFKGYSEEEQVDRNSRKKHEENCIKVEH</sequence>
<dbReference type="Proteomes" id="UP000194800">
    <property type="component" value="Unassembled WGS sequence"/>
</dbReference>
<dbReference type="EMBL" id="NARP01000033">
    <property type="protein sequence ID" value="OTP98329.1"/>
    <property type="molecule type" value="Genomic_DNA"/>
</dbReference>
<dbReference type="Proteomes" id="UP000194977">
    <property type="component" value="Unassembled WGS sequence"/>
</dbReference>
<organism evidence="1 4">
    <name type="scientific">Gilliamella apicola</name>
    <dbReference type="NCBI Taxonomy" id="1196095"/>
    <lineage>
        <taxon>Bacteria</taxon>
        <taxon>Pseudomonadati</taxon>
        <taxon>Pseudomonadota</taxon>
        <taxon>Gammaproteobacteria</taxon>
        <taxon>Orbales</taxon>
        <taxon>Orbaceae</taxon>
        <taxon>Gilliamella</taxon>
    </lineage>
</organism>
<keyword evidence="3" id="KW-1185">Reference proteome</keyword>
<accession>A0A242NEW6</accession>
<dbReference type="EMBL" id="NART01000042">
    <property type="protein sequence ID" value="OTQ09410.1"/>
    <property type="molecule type" value="Genomic_DNA"/>
</dbReference>
<gene>
    <name evidence="2" type="ORF">B6C91_09170</name>
    <name evidence="1" type="ORF">B6D08_11340</name>
</gene>
<reference evidence="3 4" key="1">
    <citation type="submission" date="2017-03" db="EMBL/GenBank/DDBJ databases">
        <title>Comparative genomics of honeybee gut symbionts reveal geographically distinct and subgroup specific antibiotic resistance.</title>
        <authorList>
            <person name="Ludvigsen J."/>
            <person name="Porcellato D."/>
            <person name="Labee-Lund T.M."/>
            <person name="Amdam G.V."/>
            <person name="Rudi K."/>
        </authorList>
    </citation>
    <scope>NUCLEOTIDE SEQUENCE [LARGE SCALE GENOMIC DNA]</scope>
    <source>
        <strain evidence="1 4">A-7-12</strain>
        <strain evidence="2 3">A-9-12</strain>
    </source>
</reference>
<evidence type="ECO:0000313" key="3">
    <source>
        <dbReference type="Proteomes" id="UP000194800"/>
    </source>
</evidence>
<proteinExistence type="predicted"/>
<dbReference type="OrthoDB" id="7066702at2"/>
<evidence type="ECO:0000313" key="4">
    <source>
        <dbReference type="Proteomes" id="UP000194977"/>
    </source>
</evidence>
<dbReference type="RefSeq" id="WP_065601778.1">
    <property type="nucleotide sequence ID" value="NZ_LZGJ01000010.1"/>
</dbReference>
<dbReference type="AlphaFoldDB" id="A0A242NEW6"/>